<dbReference type="EMBL" id="JBIYXZ010002071">
    <property type="protein sequence ID" value="KAL3062301.1"/>
    <property type="molecule type" value="Genomic_DNA"/>
</dbReference>
<dbReference type="Proteomes" id="UP001619887">
    <property type="component" value="Unassembled WGS sequence"/>
</dbReference>
<accession>A0ABD2H7J0</accession>
<keyword evidence="2" id="KW-1185">Reference proteome</keyword>
<protein>
    <submittedName>
        <fullName evidence="1">Uncharacterized protein</fullName>
    </submittedName>
</protein>
<reference evidence="1 2" key="2">
    <citation type="journal article" date="2024" name="G3 (Bethesda)">
        <title>The genome of the cryopelagic Antarctic bald notothen, Trematomus borchgrevinki.</title>
        <authorList>
            <person name="Rayamajhi N."/>
            <person name="Rivera-Colon A.G."/>
            <person name="Minhas B.F."/>
            <person name="Cheng C.C."/>
            <person name="Catchen J.M."/>
        </authorList>
    </citation>
    <scope>NUCLEOTIDE SEQUENCE [LARGE SCALE GENOMIC DNA]</scope>
    <source>
        <strain evidence="1">AGRC-2024</strain>
    </source>
</reference>
<gene>
    <name evidence="1" type="ORF">OYC64_002163</name>
</gene>
<comment type="caution">
    <text evidence="1">The sequence shown here is derived from an EMBL/GenBank/DDBJ whole genome shotgun (WGS) entry which is preliminary data.</text>
</comment>
<name>A0ABD2H7J0_PAGBO</name>
<reference evidence="1 2" key="1">
    <citation type="journal article" date="2022" name="G3 (Bethesda)">
        <title>Evaluating Illumina-, Nanopore-, and PacBio-based genome assembly strategies with the bald notothen, Trematomus borchgrevinki.</title>
        <authorList>
            <person name="Rayamajhi N."/>
            <person name="Cheng C.C."/>
            <person name="Catchen J.M."/>
        </authorList>
    </citation>
    <scope>NUCLEOTIDE SEQUENCE [LARGE SCALE GENOMIC DNA]</scope>
    <source>
        <strain evidence="1">AGRC-2024</strain>
    </source>
</reference>
<organism evidence="1 2">
    <name type="scientific">Pagothenia borchgrevinki</name>
    <name type="common">Bald rockcod</name>
    <name type="synonym">Trematomus borchgrevinki</name>
    <dbReference type="NCBI Taxonomy" id="8213"/>
    <lineage>
        <taxon>Eukaryota</taxon>
        <taxon>Metazoa</taxon>
        <taxon>Chordata</taxon>
        <taxon>Craniata</taxon>
        <taxon>Vertebrata</taxon>
        <taxon>Euteleostomi</taxon>
        <taxon>Actinopterygii</taxon>
        <taxon>Neopterygii</taxon>
        <taxon>Teleostei</taxon>
        <taxon>Neoteleostei</taxon>
        <taxon>Acanthomorphata</taxon>
        <taxon>Eupercaria</taxon>
        <taxon>Perciformes</taxon>
        <taxon>Notothenioidei</taxon>
        <taxon>Nototheniidae</taxon>
        <taxon>Pagothenia</taxon>
    </lineage>
</organism>
<sequence>MSLQWLPRGCCAGYPRWQRCKTGKIVVSDCCREGGGGSNGGGPRIQLRGLDTVQLNGSLVVLYAPAGNSCLLRLSSGMEEMVWEQYSVTLQRVSSSTTPGLQLPLL</sequence>
<evidence type="ECO:0000313" key="2">
    <source>
        <dbReference type="Proteomes" id="UP001619887"/>
    </source>
</evidence>
<evidence type="ECO:0000313" key="1">
    <source>
        <dbReference type="EMBL" id="KAL3062301.1"/>
    </source>
</evidence>
<proteinExistence type="predicted"/>
<dbReference type="AlphaFoldDB" id="A0ABD2H7J0"/>